<keyword evidence="4" id="KW-0862">Zinc</keyword>
<dbReference type="InterPro" id="IPR011765">
    <property type="entry name" value="Pept_M16_N"/>
</dbReference>
<dbReference type="AlphaFoldDB" id="A0AAU7QRZ2"/>
<keyword evidence="5" id="KW-0482">Metalloprotease</keyword>
<evidence type="ECO:0000256" key="4">
    <source>
        <dbReference type="ARBA" id="ARBA00022833"/>
    </source>
</evidence>
<dbReference type="GO" id="GO:0046872">
    <property type="term" value="F:metal ion binding"/>
    <property type="evidence" value="ECO:0007669"/>
    <property type="project" value="InterPro"/>
</dbReference>
<feature type="domain" description="Peptidase M16 C-terminal" evidence="7">
    <location>
        <begin position="172"/>
        <end position="346"/>
    </location>
</feature>
<dbReference type="PANTHER" id="PTHR43690">
    <property type="entry name" value="NARDILYSIN"/>
    <property type="match status" value="1"/>
</dbReference>
<keyword evidence="3" id="KW-0378">Hydrolase</keyword>
<dbReference type="InterPro" id="IPR011249">
    <property type="entry name" value="Metalloenz_LuxS/M16"/>
</dbReference>
<evidence type="ECO:0000256" key="2">
    <source>
        <dbReference type="ARBA" id="ARBA00022670"/>
    </source>
</evidence>
<evidence type="ECO:0000259" key="6">
    <source>
        <dbReference type="Pfam" id="PF00675"/>
    </source>
</evidence>
<evidence type="ECO:0000259" key="7">
    <source>
        <dbReference type="Pfam" id="PF05193"/>
    </source>
</evidence>
<dbReference type="SUPFAM" id="SSF63411">
    <property type="entry name" value="LuxS/MPP-like metallohydrolase"/>
    <property type="match status" value="2"/>
</dbReference>
<protein>
    <submittedName>
        <fullName evidence="8">Insulinase family protein</fullName>
    </submittedName>
</protein>
<feature type="domain" description="Peptidase M16 N-terminal" evidence="6">
    <location>
        <begin position="20"/>
        <end position="160"/>
    </location>
</feature>
<dbReference type="Pfam" id="PF05193">
    <property type="entry name" value="Peptidase_M16_C"/>
    <property type="match status" value="1"/>
</dbReference>
<dbReference type="Gene3D" id="3.30.830.10">
    <property type="entry name" value="Metalloenzyme, LuxS/M16 peptidase-like"/>
    <property type="match status" value="2"/>
</dbReference>
<dbReference type="GO" id="GO:0006508">
    <property type="term" value="P:proteolysis"/>
    <property type="evidence" value="ECO:0007669"/>
    <property type="project" value="UniProtKB-KW"/>
</dbReference>
<keyword evidence="2" id="KW-0645">Protease</keyword>
<dbReference type="GO" id="GO:0008237">
    <property type="term" value="F:metallopeptidase activity"/>
    <property type="evidence" value="ECO:0007669"/>
    <property type="project" value="UniProtKB-KW"/>
</dbReference>
<evidence type="ECO:0000256" key="3">
    <source>
        <dbReference type="ARBA" id="ARBA00022801"/>
    </source>
</evidence>
<comment type="similarity">
    <text evidence="1">Belongs to the peptidase M16 family.</text>
</comment>
<proteinExistence type="inferred from homology"/>
<accession>A0AAU7QRZ2</accession>
<gene>
    <name evidence="8" type="ORF">ABNO60_00255</name>
</gene>
<name>A0AAU7QRZ2_9FLAO</name>
<organism evidence="8">
    <name type="scientific">Candidatus Shikimatogenerans sp. Tcar</name>
    <dbReference type="NCBI Taxonomy" id="3158565"/>
    <lineage>
        <taxon>Bacteria</taxon>
        <taxon>Pseudomonadati</taxon>
        <taxon>Bacteroidota</taxon>
        <taxon>Flavobacteriia</taxon>
        <taxon>Flavobacteriales</taxon>
        <taxon>Candidatus Shikimatogenerans</taxon>
    </lineage>
</organism>
<evidence type="ECO:0000256" key="5">
    <source>
        <dbReference type="ARBA" id="ARBA00023049"/>
    </source>
</evidence>
<dbReference type="Pfam" id="PF00675">
    <property type="entry name" value="Peptidase_M16"/>
    <property type="match status" value="1"/>
</dbReference>
<dbReference type="PANTHER" id="PTHR43690:SF17">
    <property type="entry name" value="PROTEIN YHJJ"/>
    <property type="match status" value="1"/>
</dbReference>
<reference evidence="8" key="1">
    <citation type="submission" date="2024-06" db="EMBL/GenBank/DDBJ databases">
        <title>Diversity, functionality, and evolutionary history of bacterial symbionts in false click beetles (Coleoptera, Throscidae).</title>
        <authorList>
            <person name="Wierz J.C."/>
            <person name="Malm H."/>
            <person name="Kaltenpoth M."/>
            <person name="Engl T."/>
        </authorList>
    </citation>
    <scope>NUCLEOTIDE SEQUENCE</scope>
    <source>
        <strain evidence="8">Tcar</strain>
    </source>
</reference>
<dbReference type="InterPro" id="IPR007863">
    <property type="entry name" value="Peptidase_M16_C"/>
</dbReference>
<sequence length="413" mass="50123">MKNIYNYNYIKYELNNGIKVILNKNINNYTISCNFFFYVGSKNDFLNCRGLANFFKYYIILYNKNFKKNIIKNGGILNSFTTYDGTYFNIIIVNKLKLILKLMSNNFKKILLNKKKILKIINCINFKKHNINNNKYYTNLIYKIIPKYLFKNHSYKNTIVGKINELKKCLLKDYKKFYKKYYNSKNMIITISGNISFNKTKKLINKYFLKFYNKNNYKYDYKVITENKLKNKLILLKNTCLNFFIGILLYRLPNILNKDINIIKFICFILINKYKNYLFNKIKKKNNNILNINLKLNIMEDYSSIYIYYIVKNKKYILKILKIINKLFNKISKKGFNKKKINMYKKLIIKKEILNNLNNYQISVNLNNYLIYYKNIKFYKKYINICKNINNNIIKTIFKKYFLNKFLILINEK</sequence>
<evidence type="ECO:0000256" key="1">
    <source>
        <dbReference type="ARBA" id="ARBA00007261"/>
    </source>
</evidence>
<dbReference type="EMBL" id="CP157896">
    <property type="protein sequence ID" value="XBT18736.1"/>
    <property type="molecule type" value="Genomic_DNA"/>
</dbReference>
<evidence type="ECO:0000313" key="8">
    <source>
        <dbReference type="EMBL" id="XBT18736.1"/>
    </source>
</evidence>
<dbReference type="InterPro" id="IPR050626">
    <property type="entry name" value="Peptidase_M16"/>
</dbReference>